<dbReference type="Gene3D" id="3.30.530.20">
    <property type="match status" value="1"/>
</dbReference>
<dbReference type="Pfam" id="PF10604">
    <property type="entry name" value="Polyketide_cyc2"/>
    <property type="match status" value="1"/>
</dbReference>
<organism evidence="2 3">
    <name type="scientific">Streptomyces aquilus</name>
    <dbReference type="NCBI Taxonomy" id="2548456"/>
    <lineage>
        <taxon>Bacteria</taxon>
        <taxon>Bacillati</taxon>
        <taxon>Actinomycetota</taxon>
        <taxon>Actinomycetes</taxon>
        <taxon>Kitasatosporales</taxon>
        <taxon>Streptomycetaceae</taxon>
        <taxon>Streptomyces</taxon>
    </lineage>
</organism>
<proteinExistence type="predicted"/>
<protein>
    <submittedName>
        <fullName evidence="2">Shy6-polyketide cyclase</fullName>
    </submittedName>
</protein>
<gene>
    <name evidence="2" type="ORF">EJC51_45410</name>
</gene>
<evidence type="ECO:0000313" key="2">
    <source>
        <dbReference type="EMBL" id="AZP22665.1"/>
    </source>
</evidence>
<feature type="signal peptide" evidence="1">
    <location>
        <begin position="1"/>
        <end position="26"/>
    </location>
</feature>
<name>A0A3S9IEA2_9ACTN</name>
<keyword evidence="3" id="KW-1185">Reference proteome</keyword>
<dbReference type="Proteomes" id="UP000280197">
    <property type="component" value="Chromosome"/>
</dbReference>
<keyword evidence="1" id="KW-0732">Signal</keyword>
<dbReference type="EMBL" id="CP034463">
    <property type="protein sequence ID" value="AZP22665.1"/>
    <property type="molecule type" value="Genomic_DNA"/>
</dbReference>
<sequence>MRILTATKFAAATAGAVLLATGTAHALNDDKPTAATTSAAGAATHTAAATIAADAATHTDDVQIDAGAPVITRDSILIHAPLHTVWKIQTDVENWPTWQPDVDVVVKDTPGRLRPGSVFRWTTEGLNITSTVKQVDYGKRLAWGGPAQGITAIHVWTFTPTTDGVLVHTEESWTGDPVTAHQATLQTALDNSLHNWVNNLKHQAESQVGK</sequence>
<dbReference type="InterPro" id="IPR019587">
    <property type="entry name" value="Polyketide_cyclase/dehydratase"/>
</dbReference>
<dbReference type="KEGG" id="saqu:EJC51_45410"/>
<feature type="chain" id="PRO_5019076059" evidence="1">
    <location>
        <begin position="27"/>
        <end position="210"/>
    </location>
</feature>
<reference evidence="2 3" key="1">
    <citation type="submission" date="2018-12" db="EMBL/GenBank/DDBJ databases">
        <authorList>
            <person name="Li K."/>
        </authorList>
    </citation>
    <scope>NUCLEOTIDE SEQUENCE [LARGE SCALE GENOMIC DNA]</scope>
    <source>
        <strain evidence="3">CR22</strain>
    </source>
</reference>
<dbReference type="InterPro" id="IPR023393">
    <property type="entry name" value="START-like_dom_sf"/>
</dbReference>
<dbReference type="AlphaFoldDB" id="A0A3S9IEA2"/>
<accession>A0A3S9IEA2</accession>
<evidence type="ECO:0000313" key="3">
    <source>
        <dbReference type="Proteomes" id="UP000280197"/>
    </source>
</evidence>
<evidence type="ECO:0000256" key="1">
    <source>
        <dbReference type="SAM" id="SignalP"/>
    </source>
</evidence>
<dbReference type="SUPFAM" id="SSF55961">
    <property type="entry name" value="Bet v1-like"/>
    <property type="match status" value="1"/>
</dbReference>
<dbReference type="RefSeq" id="WP_126276466.1">
    <property type="nucleotide sequence ID" value="NZ_CP034463.1"/>
</dbReference>